<dbReference type="InterPro" id="IPR039537">
    <property type="entry name" value="Retrotran_Ty1/copia-like"/>
</dbReference>
<dbReference type="Proteomes" id="UP001159364">
    <property type="component" value="Linkage Group LG05"/>
</dbReference>
<feature type="region of interest" description="Disordered" evidence="1">
    <location>
        <begin position="109"/>
        <end position="141"/>
    </location>
</feature>
<keyword evidence="4" id="KW-1185">Reference proteome</keyword>
<evidence type="ECO:0000259" key="2">
    <source>
        <dbReference type="Pfam" id="PF25597"/>
    </source>
</evidence>
<reference evidence="3 4" key="1">
    <citation type="submission" date="2021-09" db="EMBL/GenBank/DDBJ databases">
        <title>Genomic insights and catalytic innovation underlie evolution of tropane alkaloids biosynthesis.</title>
        <authorList>
            <person name="Wang Y.-J."/>
            <person name="Tian T."/>
            <person name="Huang J.-P."/>
            <person name="Huang S.-X."/>
        </authorList>
    </citation>
    <scope>NUCLEOTIDE SEQUENCE [LARGE SCALE GENOMIC DNA]</scope>
    <source>
        <strain evidence="3">KIB-2018</strain>
        <tissue evidence="3">Leaf</tissue>
    </source>
</reference>
<protein>
    <recommendedName>
        <fullName evidence="2">Retroviral polymerase SH3-like domain-containing protein</fullName>
    </recommendedName>
</protein>
<sequence length="141" mass="16428">MARTMLCDMNLPNYFWAEAVNTTCYIQNRILLRPILKKTLYELWNERRPNIPYFHPFGCKCSILNTKELLDKFDSKTYPGIVLGYLLSSKAFRVYNLISKTVEETIHVKFDDSSQPHKEDDMESEGPSKNLDDITETPTPD</sequence>
<comment type="caution">
    <text evidence="3">The sequence shown here is derived from an EMBL/GenBank/DDBJ whole genome shotgun (WGS) entry which is preliminary data.</text>
</comment>
<dbReference type="AlphaFoldDB" id="A0AAV8TA90"/>
<dbReference type="InterPro" id="IPR012337">
    <property type="entry name" value="RNaseH-like_sf"/>
</dbReference>
<name>A0AAV8TA90_9ROSI</name>
<evidence type="ECO:0000313" key="4">
    <source>
        <dbReference type="Proteomes" id="UP001159364"/>
    </source>
</evidence>
<evidence type="ECO:0000313" key="3">
    <source>
        <dbReference type="EMBL" id="KAJ8763737.1"/>
    </source>
</evidence>
<dbReference type="Pfam" id="PF25597">
    <property type="entry name" value="SH3_retrovirus"/>
    <property type="match status" value="1"/>
</dbReference>
<accession>A0AAV8TA90</accession>
<dbReference type="EMBL" id="JAIWQS010000005">
    <property type="protein sequence ID" value="KAJ8763737.1"/>
    <property type="molecule type" value="Genomic_DNA"/>
</dbReference>
<evidence type="ECO:0000256" key="1">
    <source>
        <dbReference type="SAM" id="MobiDB-lite"/>
    </source>
</evidence>
<proteinExistence type="predicted"/>
<feature type="domain" description="Retroviral polymerase SH3-like" evidence="2">
    <location>
        <begin position="59"/>
        <end position="120"/>
    </location>
</feature>
<feature type="compositionally biased region" description="Basic and acidic residues" evidence="1">
    <location>
        <begin position="109"/>
        <end position="120"/>
    </location>
</feature>
<dbReference type="SUPFAM" id="SSF53098">
    <property type="entry name" value="Ribonuclease H-like"/>
    <property type="match status" value="1"/>
</dbReference>
<dbReference type="PANTHER" id="PTHR42648:SF19">
    <property type="entry name" value="RNA-DIRECTED DNA POLYMERASE"/>
    <property type="match status" value="1"/>
</dbReference>
<dbReference type="InterPro" id="IPR057670">
    <property type="entry name" value="SH3_retrovirus"/>
</dbReference>
<organism evidence="3 4">
    <name type="scientific">Erythroxylum novogranatense</name>
    <dbReference type="NCBI Taxonomy" id="1862640"/>
    <lineage>
        <taxon>Eukaryota</taxon>
        <taxon>Viridiplantae</taxon>
        <taxon>Streptophyta</taxon>
        <taxon>Embryophyta</taxon>
        <taxon>Tracheophyta</taxon>
        <taxon>Spermatophyta</taxon>
        <taxon>Magnoliopsida</taxon>
        <taxon>eudicotyledons</taxon>
        <taxon>Gunneridae</taxon>
        <taxon>Pentapetalae</taxon>
        <taxon>rosids</taxon>
        <taxon>fabids</taxon>
        <taxon>Malpighiales</taxon>
        <taxon>Erythroxylaceae</taxon>
        <taxon>Erythroxylum</taxon>
    </lineage>
</organism>
<gene>
    <name evidence="3" type="ORF">K2173_003519</name>
</gene>
<dbReference type="PANTHER" id="PTHR42648">
    <property type="entry name" value="TRANSPOSASE, PUTATIVE-RELATED"/>
    <property type="match status" value="1"/>
</dbReference>